<gene>
    <name evidence="1" type="ORF">ILUMI_26941</name>
</gene>
<reference evidence="1" key="1">
    <citation type="submission" date="2019-08" db="EMBL/GenBank/DDBJ databases">
        <title>The genome of the North American firefly Photinus pyralis.</title>
        <authorList>
            <consortium name="Photinus pyralis genome working group"/>
            <person name="Fallon T.R."/>
            <person name="Sander Lower S.E."/>
            <person name="Weng J.-K."/>
        </authorList>
    </citation>
    <scope>NUCLEOTIDE SEQUENCE</scope>
    <source>
        <strain evidence="1">TRF0915ILg1</strain>
        <tissue evidence="1">Whole body</tissue>
    </source>
</reference>
<sequence length="260" mass="30755">MKRFEKKVFAKSVVQYYLNTAHSDKSTTVKHFMEEGASKPGVNKRRNVSLRERKSLLKMGLSQRKIAARHQISRAMVQRIKSEYNIRTNRCITCPKYTENQKKTAKKLCRKLYESKPNKIRILDDESYIMCDPENIPGQKYYNYTDKASEPYIKVGTFKSQEYLEECLQKRLVPLIDKYHQRRNVLFCPDKAVIHYSRICKNWLEAKGIECVAYAENPTNVSQAQPIERFWAICKRKYSERCRTITALSRFRKIWKDISA</sequence>
<proteinExistence type="predicted"/>
<comment type="caution">
    <text evidence="1">The sequence shown here is derived from an EMBL/GenBank/DDBJ whole genome shotgun (WGS) entry which is preliminary data.</text>
</comment>
<dbReference type="AlphaFoldDB" id="A0A8K0C5Q5"/>
<protein>
    <recommendedName>
        <fullName evidence="3">Tc1-like transposase DDE domain-containing protein</fullName>
    </recommendedName>
</protein>
<name>A0A8K0C5Q5_IGNLU</name>
<dbReference type="Proteomes" id="UP000801492">
    <property type="component" value="Unassembled WGS sequence"/>
</dbReference>
<organism evidence="1 2">
    <name type="scientific">Ignelater luminosus</name>
    <name type="common">Cucubano</name>
    <name type="synonym">Pyrophorus luminosus</name>
    <dbReference type="NCBI Taxonomy" id="2038154"/>
    <lineage>
        <taxon>Eukaryota</taxon>
        <taxon>Metazoa</taxon>
        <taxon>Ecdysozoa</taxon>
        <taxon>Arthropoda</taxon>
        <taxon>Hexapoda</taxon>
        <taxon>Insecta</taxon>
        <taxon>Pterygota</taxon>
        <taxon>Neoptera</taxon>
        <taxon>Endopterygota</taxon>
        <taxon>Coleoptera</taxon>
        <taxon>Polyphaga</taxon>
        <taxon>Elateriformia</taxon>
        <taxon>Elateroidea</taxon>
        <taxon>Elateridae</taxon>
        <taxon>Agrypninae</taxon>
        <taxon>Pyrophorini</taxon>
        <taxon>Ignelater</taxon>
    </lineage>
</organism>
<evidence type="ECO:0000313" key="2">
    <source>
        <dbReference type="Proteomes" id="UP000801492"/>
    </source>
</evidence>
<dbReference type="Gene3D" id="3.30.420.10">
    <property type="entry name" value="Ribonuclease H-like superfamily/Ribonuclease H"/>
    <property type="match status" value="1"/>
</dbReference>
<evidence type="ECO:0008006" key="3">
    <source>
        <dbReference type="Google" id="ProtNLM"/>
    </source>
</evidence>
<dbReference type="EMBL" id="VTPC01091206">
    <property type="protein sequence ID" value="KAF2879227.1"/>
    <property type="molecule type" value="Genomic_DNA"/>
</dbReference>
<dbReference type="InterPro" id="IPR036397">
    <property type="entry name" value="RNaseH_sf"/>
</dbReference>
<evidence type="ECO:0000313" key="1">
    <source>
        <dbReference type="EMBL" id="KAF2879227.1"/>
    </source>
</evidence>
<dbReference type="GO" id="GO:0003676">
    <property type="term" value="F:nucleic acid binding"/>
    <property type="evidence" value="ECO:0007669"/>
    <property type="project" value="InterPro"/>
</dbReference>
<dbReference type="OrthoDB" id="10025891at2759"/>
<keyword evidence="2" id="KW-1185">Reference proteome</keyword>
<accession>A0A8K0C5Q5</accession>